<evidence type="ECO:0000256" key="2">
    <source>
        <dbReference type="SAM" id="Phobius"/>
    </source>
</evidence>
<proteinExistence type="predicted"/>
<dbReference type="EMBL" id="CATQJA010002709">
    <property type="protein sequence ID" value="CAJ0586908.1"/>
    <property type="molecule type" value="Genomic_DNA"/>
</dbReference>
<feature type="transmembrane region" description="Helical" evidence="2">
    <location>
        <begin position="66"/>
        <end position="87"/>
    </location>
</feature>
<dbReference type="Proteomes" id="UP001177023">
    <property type="component" value="Unassembled WGS sequence"/>
</dbReference>
<feature type="compositionally biased region" description="Low complexity" evidence="1">
    <location>
        <begin position="403"/>
        <end position="412"/>
    </location>
</feature>
<feature type="compositionally biased region" description="Pro residues" evidence="1">
    <location>
        <begin position="413"/>
        <end position="424"/>
    </location>
</feature>
<keyword evidence="2" id="KW-1133">Transmembrane helix</keyword>
<feature type="transmembrane region" description="Helical" evidence="2">
    <location>
        <begin position="32"/>
        <end position="54"/>
    </location>
</feature>
<gene>
    <name evidence="3" type="ORF">MSPICULIGERA_LOCUS24890</name>
</gene>
<feature type="region of interest" description="Disordered" evidence="1">
    <location>
        <begin position="113"/>
        <end position="316"/>
    </location>
</feature>
<keyword evidence="4" id="KW-1185">Reference proteome</keyword>
<keyword evidence="2" id="KW-0812">Transmembrane</keyword>
<name>A0AA36GG23_9BILA</name>
<feature type="region of interest" description="Disordered" evidence="1">
    <location>
        <begin position="350"/>
        <end position="440"/>
    </location>
</feature>
<sequence>MGAISTYTFMIPAALVLFVGICDFMGYELAALWEACLSFFAIILVAANCVFCTVEAQVRPEKLGTAPYVVMITTGILEILFWAYLGWACYLQSQIREKPIVLVGIGDDGIASSQTLPSTRSRSSASGREKAPKLTRKAEPSSRLSSGSSPLTHDKDSDHQIRRSGSGKKRREKESGRSGSGKPSRKSGKKKKHQNSGRSAKTLRTRDPATCNTVGATLNSPETVDTEGRNKKKKKKVALDSQQQMPDKHEPQIHQLHRQVTAKTRKKRKPAHTKDAGKSQMDTEEYIDNKGLNPLMTLMSPEGSSPDGRKTSGSPETNIIKTATKHAVKKPASPGDRCISVVTPIQPHEVGISPETAIPLNMKAPTPPGPGLQQKFPGRPPLFVPPRSPLMPKSPRLQTTAGQPLPFQAPARPLQPFPAQPFPAQPQQVAIPGQPQPALSQPRLQLVAQSFGVAVRPQPAFPQVQQQQKPPRPQQPIPFPAQNPAPRPFPSVIAVPTIYAPPKP</sequence>
<feature type="compositionally biased region" description="Polar residues" evidence="1">
    <location>
        <begin position="113"/>
        <end position="126"/>
    </location>
</feature>
<feature type="compositionally biased region" description="Low complexity" evidence="1">
    <location>
        <begin position="457"/>
        <end position="469"/>
    </location>
</feature>
<evidence type="ECO:0000313" key="3">
    <source>
        <dbReference type="EMBL" id="CAJ0586908.1"/>
    </source>
</evidence>
<feature type="compositionally biased region" description="Low complexity" evidence="1">
    <location>
        <begin position="141"/>
        <end position="151"/>
    </location>
</feature>
<feature type="compositionally biased region" description="Basic residues" evidence="1">
    <location>
        <begin position="183"/>
        <end position="195"/>
    </location>
</feature>
<feature type="compositionally biased region" description="Basic and acidic residues" evidence="1">
    <location>
        <begin position="152"/>
        <end position="161"/>
    </location>
</feature>
<comment type="caution">
    <text evidence="3">The sequence shown here is derived from an EMBL/GenBank/DDBJ whole genome shotgun (WGS) entry which is preliminary data.</text>
</comment>
<feature type="compositionally biased region" description="Basic and acidic residues" evidence="1">
    <location>
        <begin position="127"/>
        <end position="140"/>
    </location>
</feature>
<feature type="compositionally biased region" description="Polar residues" evidence="1">
    <location>
        <begin position="210"/>
        <end position="223"/>
    </location>
</feature>
<reference evidence="3" key="1">
    <citation type="submission" date="2023-06" db="EMBL/GenBank/DDBJ databases">
        <authorList>
            <person name="Delattre M."/>
        </authorList>
    </citation>
    <scope>NUCLEOTIDE SEQUENCE</scope>
    <source>
        <strain evidence="3">AF72</strain>
    </source>
</reference>
<keyword evidence="2" id="KW-0472">Membrane</keyword>
<evidence type="ECO:0000256" key="1">
    <source>
        <dbReference type="SAM" id="MobiDB-lite"/>
    </source>
</evidence>
<feature type="transmembrane region" description="Helical" evidence="2">
    <location>
        <begin position="7"/>
        <end position="26"/>
    </location>
</feature>
<organism evidence="3 4">
    <name type="scientific">Mesorhabditis spiculigera</name>
    <dbReference type="NCBI Taxonomy" id="96644"/>
    <lineage>
        <taxon>Eukaryota</taxon>
        <taxon>Metazoa</taxon>
        <taxon>Ecdysozoa</taxon>
        <taxon>Nematoda</taxon>
        <taxon>Chromadorea</taxon>
        <taxon>Rhabditida</taxon>
        <taxon>Rhabditina</taxon>
        <taxon>Rhabditomorpha</taxon>
        <taxon>Rhabditoidea</taxon>
        <taxon>Rhabditidae</taxon>
        <taxon>Mesorhabditinae</taxon>
        <taxon>Mesorhabditis</taxon>
    </lineage>
</organism>
<feature type="compositionally biased region" description="Pro residues" evidence="1">
    <location>
        <begin position="378"/>
        <end position="389"/>
    </location>
</feature>
<dbReference type="AlphaFoldDB" id="A0AA36GG23"/>
<evidence type="ECO:0000313" key="4">
    <source>
        <dbReference type="Proteomes" id="UP001177023"/>
    </source>
</evidence>
<protein>
    <submittedName>
        <fullName evidence="3">Uncharacterized protein</fullName>
    </submittedName>
</protein>
<feature type="region of interest" description="Disordered" evidence="1">
    <location>
        <begin position="457"/>
        <end position="504"/>
    </location>
</feature>
<accession>A0AA36GG23</accession>
<feature type="compositionally biased region" description="Pro residues" evidence="1">
    <location>
        <begin position="470"/>
        <end position="489"/>
    </location>
</feature>
<feature type="non-terminal residue" evidence="3">
    <location>
        <position position="504"/>
    </location>
</feature>